<feature type="domain" description="NmrA-like" evidence="1">
    <location>
        <begin position="2"/>
        <end position="237"/>
    </location>
</feature>
<gene>
    <name evidence="2" type="ORF">NPE20_23775</name>
</gene>
<dbReference type="PANTHER" id="PTHR43162">
    <property type="match status" value="1"/>
</dbReference>
<evidence type="ECO:0000313" key="3">
    <source>
        <dbReference type="Proteomes" id="UP001204376"/>
    </source>
</evidence>
<dbReference type="Gene3D" id="3.40.50.720">
    <property type="entry name" value="NAD(P)-binding Rossmann-like Domain"/>
    <property type="match status" value="1"/>
</dbReference>
<dbReference type="InterPro" id="IPR051604">
    <property type="entry name" value="Ergot_Alk_Oxidoreductase"/>
</dbReference>
<dbReference type="InterPro" id="IPR036291">
    <property type="entry name" value="NAD(P)-bd_dom_sf"/>
</dbReference>
<dbReference type="Pfam" id="PF05368">
    <property type="entry name" value="NmrA"/>
    <property type="match status" value="1"/>
</dbReference>
<dbReference type="Gene3D" id="3.90.25.10">
    <property type="entry name" value="UDP-galactose 4-epimerase, domain 1"/>
    <property type="match status" value="1"/>
</dbReference>
<dbReference type="EMBL" id="JANHOH010000011">
    <property type="protein sequence ID" value="MCQ6961015.1"/>
    <property type="molecule type" value="Genomic_DNA"/>
</dbReference>
<dbReference type="Proteomes" id="UP001204376">
    <property type="component" value="Unassembled WGS sequence"/>
</dbReference>
<protein>
    <submittedName>
        <fullName evidence="2">NAD(P)H-binding protein</fullName>
    </submittedName>
</protein>
<proteinExistence type="predicted"/>
<reference evidence="2 3" key="1">
    <citation type="submission" date="2022-07" db="EMBL/GenBank/DDBJ databases">
        <title>Mucilaginibacter sp. JC4.</title>
        <authorList>
            <person name="Le V."/>
            <person name="Ko S.-R."/>
            <person name="Ahn C.-Y."/>
            <person name="Oh H.-M."/>
        </authorList>
    </citation>
    <scope>NUCLEOTIDE SEQUENCE [LARGE SCALE GENOMIC DNA]</scope>
    <source>
        <strain evidence="2 3">JC4</strain>
    </source>
</reference>
<accession>A0ABT1T8S2</accession>
<dbReference type="InterPro" id="IPR008030">
    <property type="entry name" value="NmrA-like"/>
</dbReference>
<sequence length="297" mass="32084">MKIIVTGSLGHISKPLTEELVQKGHAVTVISSNPEKQKDIEALGATAAIGSLEDLNFLIATFTGADAVYCMVPPANYFDHNLDLTAYCHNIGNNYVQAIEASGVKRAIHLSSIGAHLDKDSGIILAHHDVEVMLNNLTDVAVTFMRPVAFMYNLYGYLGMIKSQGVIAANYGAEEIIPWVSPIDIAAAIVEELETPLIGKKVRYVASEELTGNQTASILGTAIDKPNLKWILVSNQQMQSGLETAGMNPQIAAGLVEMYASLHTGVLSEDYFSNRPEVMGKVKLSDFAKEFAVAFNQ</sequence>
<keyword evidence="3" id="KW-1185">Reference proteome</keyword>
<comment type="caution">
    <text evidence="2">The sequence shown here is derived from an EMBL/GenBank/DDBJ whole genome shotgun (WGS) entry which is preliminary data.</text>
</comment>
<name>A0ABT1T8S2_9SPHI</name>
<dbReference type="SUPFAM" id="SSF51735">
    <property type="entry name" value="NAD(P)-binding Rossmann-fold domains"/>
    <property type="match status" value="1"/>
</dbReference>
<dbReference type="PANTHER" id="PTHR43162:SF1">
    <property type="entry name" value="PRESTALK A DIFFERENTIATION PROTEIN A"/>
    <property type="match status" value="1"/>
</dbReference>
<evidence type="ECO:0000313" key="2">
    <source>
        <dbReference type="EMBL" id="MCQ6961015.1"/>
    </source>
</evidence>
<dbReference type="RefSeq" id="WP_256541183.1">
    <property type="nucleotide sequence ID" value="NZ_JANHOH010000011.1"/>
</dbReference>
<evidence type="ECO:0000259" key="1">
    <source>
        <dbReference type="Pfam" id="PF05368"/>
    </source>
</evidence>
<organism evidence="2 3">
    <name type="scientific">Mucilaginibacter aquariorum</name>
    <dbReference type="NCBI Taxonomy" id="2967225"/>
    <lineage>
        <taxon>Bacteria</taxon>
        <taxon>Pseudomonadati</taxon>
        <taxon>Bacteroidota</taxon>
        <taxon>Sphingobacteriia</taxon>
        <taxon>Sphingobacteriales</taxon>
        <taxon>Sphingobacteriaceae</taxon>
        <taxon>Mucilaginibacter</taxon>
    </lineage>
</organism>